<accession>A0ABR2HER9</accession>
<keyword evidence="1" id="KW-0472">Membrane</keyword>
<sequence length="113" mass="13164">MMLDFDDEEILQDVEIEQTNQPASKKKTKVKFFLLISLEVIFSAVISFCIFQFSNEISTFFAYVIMFLVIGAICCLTSIWSENKKLRTFSKHILTICWVTCAISIISFVIWYH</sequence>
<evidence type="ECO:0000313" key="2">
    <source>
        <dbReference type="EMBL" id="KAK8844877.1"/>
    </source>
</evidence>
<evidence type="ECO:0000313" key="3">
    <source>
        <dbReference type="Proteomes" id="UP001470230"/>
    </source>
</evidence>
<comment type="caution">
    <text evidence="2">The sequence shown here is derived from an EMBL/GenBank/DDBJ whole genome shotgun (WGS) entry which is preliminary data.</text>
</comment>
<keyword evidence="1" id="KW-1133">Transmembrane helix</keyword>
<protein>
    <submittedName>
        <fullName evidence="2">Uncharacterized protein</fullName>
    </submittedName>
</protein>
<keyword evidence="3" id="KW-1185">Reference proteome</keyword>
<name>A0ABR2HER9_9EUKA</name>
<feature type="transmembrane region" description="Helical" evidence="1">
    <location>
        <begin position="60"/>
        <end position="81"/>
    </location>
</feature>
<evidence type="ECO:0000256" key="1">
    <source>
        <dbReference type="SAM" id="Phobius"/>
    </source>
</evidence>
<proteinExistence type="predicted"/>
<reference evidence="2 3" key="1">
    <citation type="submission" date="2024-04" db="EMBL/GenBank/DDBJ databases">
        <title>Tritrichomonas musculus Genome.</title>
        <authorList>
            <person name="Alves-Ferreira E."/>
            <person name="Grigg M."/>
            <person name="Lorenzi H."/>
            <person name="Galac M."/>
        </authorList>
    </citation>
    <scope>NUCLEOTIDE SEQUENCE [LARGE SCALE GENOMIC DNA]</scope>
    <source>
        <strain evidence="2 3">EAF2021</strain>
    </source>
</reference>
<keyword evidence="1" id="KW-0812">Transmembrane</keyword>
<feature type="transmembrane region" description="Helical" evidence="1">
    <location>
        <begin position="32"/>
        <end position="54"/>
    </location>
</feature>
<gene>
    <name evidence="2" type="ORF">M9Y10_021048</name>
</gene>
<organism evidence="2 3">
    <name type="scientific">Tritrichomonas musculus</name>
    <dbReference type="NCBI Taxonomy" id="1915356"/>
    <lineage>
        <taxon>Eukaryota</taxon>
        <taxon>Metamonada</taxon>
        <taxon>Parabasalia</taxon>
        <taxon>Tritrichomonadida</taxon>
        <taxon>Tritrichomonadidae</taxon>
        <taxon>Tritrichomonas</taxon>
    </lineage>
</organism>
<feature type="transmembrane region" description="Helical" evidence="1">
    <location>
        <begin position="93"/>
        <end position="112"/>
    </location>
</feature>
<dbReference type="Proteomes" id="UP001470230">
    <property type="component" value="Unassembled WGS sequence"/>
</dbReference>
<dbReference type="EMBL" id="JAPFFF010000031">
    <property type="protein sequence ID" value="KAK8844877.1"/>
    <property type="molecule type" value="Genomic_DNA"/>
</dbReference>